<protein>
    <submittedName>
        <fullName evidence="6">Integrase arm-type DNA-binding domain-containing protein</fullName>
    </submittedName>
</protein>
<keyword evidence="4" id="KW-0233">DNA recombination</keyword>
<dbReference type="Pfam" id="PF22022">
    <property type="entry name" value="Phage_int_M"/>
    <property type="match status" value="1"/>
</dbReference>
<proteinExistence type="inferred from homology"/>
<dbReference type="InterPro" id="IPR053876">
    <property type="entry name" value="Phage_int_M"/>
</dbReference>
<dbReference type="PANTHER" id="PTHR30629:SF2">
    <property type="entry name" value="PROPHAGE INTEGRASE INTS-RELATED"/>
    <property type="match status" value="1"/>
</dbReference>
<dbReference type="RefSeq" id="WP_263845045.1">
    <property type="nucleotide sequence ID" value="NZ_JALIEB010000010.1"/>
</dbReference>
<dbReference type="InterPro" id="IPR011010">
    <property type="entry name" value="DNA_brk_join_enz"/>
</dbReference>
<evidence type="ECO:0000259" key="5">
    <source>
        <dbReference type="PROSITE" id="PS51898"/>
    </source>
</evidence>
<keyword evidence="2" id="KW-0229">DNA integration</keyword>
<dbReference type="InterPro" id="IPR025166">
    <property type="entry name" value="Integrase_DNA_bind_dom"/>
</dbReference>
<dbReference type="Proteomes" id="UP001208690">
    <property type="component" value="Unassembled WGS sequence"/>
</dbReference>
<dbReference type="InterPro" id="IPR038488">
    <property type="entry name" value="Integrase_DNA-bd_sf"/>
</dbReference>
<dbReference type="CDD" id="cd00801">
    <property type="entry name" value="INT_P4_C"/>
    <property type="match status" value="1"/>
</dbReference>
<dbReference type="SUPFAM" id="SSF56349">
    <property type="entry name" value="DNA breaking-rejoining enzymes"/>
    <property type="match status" value="1"/>
</dbReference>
<gene>
    <name evidence="6" type="ORF">MUB52_14915</name>
</gene>
<reference evidence="6 7" key="1">
    <citation type="submission" date="2022-04" db="EMBL/GenBank/DDBJ databases">
        <title>Roseobacter sp. WL0113 is a bacterium isolated from neritic sediment.</title>
        <authorList>
            <person name="Wang L."/>
            <person name="He W."/>
            <person name="Zhang D.-F."/>
        </authorList>
    </citation>
    <scope>NUCLEOTIDE SEQUENCE [LARGE SCALE GENOMIC DNA]</scope>
    <source>
        <strain evidence="6 7">WL0113</strain>
    </source>
</reference>
<evidence type="ECO:0000256" key="3">
    <source>
        <dbReference type="ARBA" id="ARBA00023125"/>
    </source>
</evidence>
<keyword evidence="7" id="KW-1185">Reference proteome</keyword>
<evidence type="ECO:0000256" key="1">
    <source>
        <dbReference type="ARBA" id="ARBA00008857"/>
    </source>
</evidence>
<dbReference type="Gene3D" id="3.30.160.390">
    <property type="entry name" value="Integrase, DNA-binding domain"/>
    <property type="match status" value="1"/>
</dbReference>
<dbReference type="InterPro" id="IPR013762">
    <property type="entry name" value="Integrase-like_cat_sf"/>
</dbReference>
<dbReference type="Gene3D" id="1.10.443.10">
    <property type="entry name" value="Intergrase catalytic core"/>
    <property type="match status" value="1"/>
</dbReference>
<name>A0ABT3BHQ6_9RHOB</name>
<dbReference type="InterPro" id="IPR002104">
    <property type="entry name" value="Integrase_catalytic"/>
</dbReference>
<sequence>MHKLTAIAIKNLPPGKHEDGGGLRLVKRQDGGGQWVFRYTCHGRRREMGLGGLRALSLKKARERAAHYRGLVAQDIDPIGARRRLRAEAIRNRNMLRDVALDAFESRKSSLRGDGVAGRWFSPLELHVLPKLGRVPVAEITARDIRDVLQPIWHTKASTAAKAITRLGIVLQHAAALELDVDLQAVPKAKALLGAQKHKVTAVPSMPWQEVPAFYATLQDPSPVNLALRLLILTGLRSLPVRFARVDEIEGDIWTVPADKMKGRRGKVEDFRVPLTAEALRVIEMARIYERKGYLFHARKTVISDATMSRMMERRGLTARPHGFRASLRTWLAEETEAPHEVAEAMLAHVSDSKVVRSYRRTDFLDQRRALLERWAAHCVSGTATPA</sequence>
<dbReference type="Pfam" id="PF00589">
    <property type="entry name" value="Phage_integrase"/>
    <property type="match status" value="1"/>
</dbReference>
<comment type="caution">
    <text evidence="6">The sequence shown here is derived from an EMBL/GenBank/DDBJ whole genome shotgun (WGS) entry which is preliminary data.</text>
</comment>
<dbReference type="Gene3D" id="1.10.150.130">
    <property type="match status" value="1"/>
</dbReference>
<dbReference type="Pfam" id="PF13356">
    <property type="entry name" value="Arm-DNA-bind_3"/>
    <property type="match status" value="1"/>
</dbReference>
<comment type="similarity">
    <text evidence="1">Belongs to the 'phage' integrase family.</text>
</comment>
<dbReference type="InterPro" id="IPR050808">
    <property type="entry name" value="Phage_Integrase"/>
</dbReference>
<accession>A0ABT3BHQ6</accession>
<evidence type="ECO:0000313" key="7">
    <source>
        <dbReference type="Proteomes" id="UP001208690"/>
    </source>
</evidence>
<feature type="domain" description="Tyr recombinase" evidence="5">
    <location>
        <begin position="201"/>
        <end position="372"/>
    </location>
</feature>
<evidence type="ECO:0000256" key="4">
    <source>
        <dbReference type="ARBA" id="ARBA00023172"/>
    </source>
</evidence>
<dbReference type="PROSITE" id="PS51898">
    <property type="entry name" value="TYR_RECOMBINASE"/>
    <property type="match status" value="1"/>
</dbReference>
<dbReference type="EMBL" id="JALIEB010000010">
    <property type="protein sequence ID" value="MCV3272723.1"/>
    <property type="molecule type" value="Genomic_DNA"/>
</dbReference>
<dbReference type="GO" id="GO:0003677">
    <property type="term" value="F:DNA binding"/>
    <property type="evidence" value="ECO:0007669"/>
    <property type="project" value="UniProtKB-KW"/>
</dbReference>
<evidence type="ECO:0000256" key="2">
    <source>
        <dbReference type="ARBA" id="ARBA00022908"/>
    </source>
</evidence>
<dbReference type="PANTHER" id="PTHR30629">
    <property type="entry name" value="PROPHAGE INTEGRASE"/>
    <property type="match status" value="1"/>
</dbReference>
<organism evidence="6 7">
    <name type="scientific">Roseobacter sinensis</name>
    <dbReference type="NCBI Taxonomy" id="2931391"/>
    <lineage>
        <taxon>Bacteria</taxon>
        <taxon>Pseudomonadati</taxon>
        <taxon>Pseudomonadota</taxon>
        <taxon>Alphaproteobacteria</taxon>
        <taxon>Rhodobacterales</taxon>
        <taxon>Roseobacteraceae</taxon>
        <taxon>Roseobacter</taxon>
    </lineage>
</organism>
<evidence type="ECO:0000313" key="6">
    <source>
        <dbReference type="EMBL" id="MCV3272723.1"/>
    </source>
</evidence>
<keyword evidence="3 6" id="KW-0238">DNA-binding</keyword>
<dbReference type="InterPro" id="IPR010998">
    <property type="entry name" value="Integrase_recombinase_N"/>
</dbReference>